<protein>
    <recommendedName>
        <fullName evidence="4">DUF19 domain-containing protein</fullName>
    </recommendedName>
</protein>
<feature type="chain" id="PRO_5004581216" description="DUF19 domain-containing protein" evidence="1">
    <location>
        <begin position="20"/>
        <end position="262"/>
    </location>
</feature>
<feature type="signal peptide" evidence="1">
    <location>
        <begin position="1"/>
        <end position="19"/>
    </location>
</feature>
<dbReference type="PANTHER" id="PTHR33964">
    <property type="entry name" value="RE45066P-RELATED"/>
    <property type="match status" value="1"/>
</dbReference>
<dbReference type="Proteomes" id="UP000015104">
    <property type="component" value="Unassembled WGS sequence"/>
</dbReference>
<reference evidence="3" key="1">
    <citation type="submission" date="2011-08" db="EMBL/GenBank/DDBJ databases">
        <authorList>
            <person name="Rombauts S."/>
        </authorList>
    </citation>
    <scope>NUCLEOTIDE SEQUENCE</scope>
    <source>
        <strain evidence="3">London</strain>
    </source>
</reference>
<proteinExistence type="predicted"/>
<keyword evidence="1" id="KW-0732">Signal</keyword>
<dbReference type="KEGG" id="tut:107362782"/>
<sequence length="262" mass="28317">MKSLVIIFSILLCSLAVNAAKQKLTKQNNEELSSSNVTSSCATISNQISPLIEPALLVGSDSWPTTVEEINKHCELGAKVHKGFKRYGKCFTGIGRQAFNIFNRGLKKYMQNICSSEKKKQDTAEILKCASNETIGGWSKCLNKANQRLDITATNASDPNMVGNICCTYSAVLDCVALNTGSSPECGKTRDPSKFLQSSISFVLKDLIELLCANYETKEACVTNAANQANIADDSHQVNGTFILSPLIKAANLLGEVHADSI</sequence>
<dbReference type="AlphaFoldDB" id="T1KBK9"/>
<keyword evidence="3" id="KW-1185">Reference proteome</keyword>
<dbReference type="HOGENOM" id="CLU_1039480_0_0_1"/>
<gene>
    <name evidence="2" type="primary">107362782</name>
</gene>
<accession>T1KBK9</accession>
<dbReference type="PANTHER" id="PTHR33964:SF1">
    <property type="entry name" value="RE45066P"/>
    <property type="match status" value="1"/>
</dbReference>
<dbReference type="EMBL" id="CAEY01001951">
    <property type="status" value="NOT_ANNOTATED_CDS"/>
    <property type="molecule type" value="Genomic_DNA"/>
</dbReference>
<reference evidence="2" key="2">
    <citation type="submission" date="2015-06" db="UniProtKB">
        <authorList>
            <consortium name="EnsemblMetazoa"/>
        </authorList>
    </citation>
    <scope>IDENTIFICATION</scope>
</reference>
<dbReference type="EnsemblMetazoa" id="tetur08g04450.1">
    <property type="protein sequence ID" value="tetur08g04450.1"/>
    <property type="gene ID" value="tetur08g04450"/>
</dbReference>
<dbReference type="OMA" id="ELLCANY"/>
<organism evidence="2 3">
    <name type="scientific">Tetranychus urticae</name>
    <name type="common">Two-spotted spider mite</name>
    <dbReference type="NCBI Taxonomy" id="32264"/>
    <lineage>
        <taxon>Eukaryota</taxon>
        <taxon>Metazoa</taxon>
        <taxon>Ecdysozoa</taxon>
        <taxon>Arthropoda</taxon>
        <taxon>Chelicerata</taxon>
        <taxon>Arachnida</taxon>
        <taxon>Acari</taxon>
        <taxon>Acariformes</taxon>
        <taxon>Trombidiformes</taxon>
        <taxon>Prostigmata</taxon>
        <taxon>Eleutherengona</taxon>
        <taxon>Raphignathae</taxon>
        <taxon>Tetranychoidea</taxon>
        <taxon>Tetranychidae</taxon>
        <taxon>Tetranychus</taxon>
    </lineage>
</organism>
<name>T1KBK9_TETUR</name>
<evidence type="ECO:0000313" key="2">
    <source>
        <dbReference type="EnsemblMetazoa" id="tetur08g04450.1"/>
    </source>
</evidence>
<evidence type="ECO:0008006" key="4">
    <source>
        <dbReference type="Google" id="ProtNLM"/>
    </source>
</evidence>
<evidence type="ECO:0000313" key="3">
    <source>
        <dbReference type="Proteomes" id="UP000015104"/>
    </source>
</evidence>
<evidence type="ECO:0000256" key="1">
    <source>
        <dbReference type="SAM" id="SignalP"/>
    </source>
</evidence>